<name>A0A562URF6_9ACTN</name>
<dbReference type="InterPro" id="IPR007278">
    <property type="entry name" value="DUF397"/>
</dbReference>
<evidence type="ECO:0000313" key="2">
    <source>
        <dbReference type="EMBL" id="TWJ08193.1"/>
    </source>
</evidence>
<gene>
    <name evidence="2" type="ORF">LX16_4414</name>
</gene>
<dbReference type="RefSeq" id="WP_211354686.1">
    <property type="nucleotide sequence ID" value="NZ_BAABIJ010000004.1"/>
</dbReference>
<dbReference type="AlphaFoldDB" id="A0A562URF6"/>
<dbReference type="Pfam" id="PF04149">
    <property type="entry name" value="DUF397"/>
    <property type="match status" value="1"/>
</dbReference>
<proteinExistence type="predicted"/>
<protein>
    <submittedName>
        <fullName evidence="2">Uncharacterized protein DUF397</fullName>
    </submittedName>
</protein>
<evidence type="ECO:0000259" key="1">
    <source>
        <dbReference type="Pfam" id="PF04149"/>
    </source>
</evidence>
<comment type="caution">
    <text evidence="2">The sequence shown here is derived from an EMBL/GenBank/DDBJ whole genome shotgun (WGS) entry which is preliminary data.</text>
</comment>
<evidence type="ECO:0000313" key="3">
    <source>
        <dbReference type="Proteomes" id="UP000321617"/>
    </source>
</evidence>
<dbReference type="Proteomes" id="UP000321617">
    <property type="component" value="Unassembled WGS sequence"/>
</dbReference>
<organism evidence="2 3">
    <name type="scientific">Stackebrandtia albiflava</name>
    <dbReference type="NCBI Taxonomy" id="406432"/>
    <lineage>
        <taxon>Bacteria</taxon>
        <taxon>Bacillati</taxon>
        <taxon>Actinomycetota</taxon>
        <taxon>Actinomycetes</taxon>
        <taxon>Glycomycetales</taxon>
        <taxon>Glycomycetaceae</taxon>
        <taxon>Stackebrandtia</taxon>
    </lineage>
</organism>
<reference evidence="2 3" key="1">
    <citation type="journal article" date="2013" name="Stand. Genomic Sci.">
        <title>Genomic Encyclopedia of Type Strains, Phase I: The one thousand microbial genomes (KMG-I) project.</title>
        <authorList>
            <person name="Kyrpides N.C."/>
            <person name="Woyke T."/>
            <person name="Eisen J.A."/>
            <person name="Garrity G."/>
            <person name="Lilburn T.G."/>
            <person name="Beck B.J."/>
            <person name="Whitman W.B."/>
            <person name="Hugenholtz P."/>
            <person name="Klenk H.P."/>
        </authorList>
    </citation>
    <scope>NUCLEOTIDE SEQUENCE [LARGE SCALE GENOMIC DNA]</scope>
    <source>
        <strain evidence="2 3">DSM 45044</strain>
    </source>
</reference>
<dbReference type="EMBL" id="VLLL01000008">
    <property type="protein sequence ID" value="TWJ08193.1"/>
    <property type="molecule type" value="Genomic_DNA"/>
</dbReference>
<keyword evidence="3" id="KW-1185">Reference proteome</keyword>
<sequence>MIASQTMPHIEQDPPNWLIWRKSSRSDSGPGQCVEIAAWRSSARSASGGNANCVEVGAAADTVAVRDSKRPTGPVLTAPATDWKAMLTAIKHGHLDA</sequence>
<feature type="domain" description="DUF397" evidence="1">
    <location>
        <begin position="37"/>
        <end position="91"/>
    </location>
</feature>
<accession>A0A562URF6</accession>